<name>X1GA32_9ZZZZ</name>
<comment type="similarity">
    <text evidence="1">Belongs to the class-II aminoacyl-tRNA synthetase family.</text>
</comment>
<evidence type="ECO:0000313" key="4">
    <source>
        <dbReference type="EMBL" id="GAH54067.1"/>
    </source>
</evidence>
<dbReference type="EMBL" id="BARU01024851">
    <property type="protein sequence ID" value="GAH54067.1"/>
    <property type="molecule type" value="Genomic_DNA"/>
</dbReference>
<dbReference type="Gene3D" id="3.40.50.800">
    <property type="entry name" value="Anticodon-binding domain"/>
    <property type="match status" value="1"/>
</dbReference>
<dbReference type="PANTHER" id="PTHR43707:SF1">
    <property type="entry name" value="HISTIDINE--TRNA LIGASE, MITOCHONDRIAL-RELATED"/>
    <property type="match status" value="1"/>
</dbReference>
<feature type="domain" description="Anticodon-binding" evidence="3">
    <location>
        <begin position="41"/>
        <end position="130"/>
    </location>
</feature>
<dbReference type="AlphaFoldDB" id="X1GA32"/>
<dbReference type="CDD" id="cd00859">
    <property type="entry name" value="HisRS_anticodon"/>
    <property type="match status" value="1"/>
</dbReference>
<evidence type="ECO:0000256" key="1">
    <source>
        <dbReference type="ARBA" id="ARBA00008226"/>
    </source>
</evidence>
<dbReference type="InterPro" id="IPR004516">
    <property type="entry name" value="HisRS/HisZ"/>
</dbReference>
<dbReference type="Gene3D" id="3.30.930.10">
    <property type="entry name" value="Bira Bifunctional Protein, Domain 2"/>
    <property type="match status" value="1"/>
</dbReference>
<reference evidence="4" key="1">
    <citation type="journal article" date="2014" name="Front. Microbiol.">
        <title>High frequency of phylogenetically diverse reductive dehalogenase-homologous genes in deep subseafloor sedimentary metagenomes.</title>
        <authorList>
            <person name="Kawai M."/>
            <person name="Futagami T."/>
            <person name="Toyoda A."/>
            <person name="Takaki Y."/>
            <person name="Nishi S."/>
            <person name="Hori S."/>
            <person name="Arai W."/>
            <person name="Tsubouchi T."/>
            <person name="Morono Y."/>
            <person name="Uchiyama I."/>
            <person name="Ito T."/>
            <person name="Fujiyama A."/>
            <person name="Inagaki F."/>
            <person name="Takami H."/>
        </authorList>
    </citation>
    <scope>NUCLEOTIDE SEQUENCE</scope>
    <source>
        <strain evidence="4">Expedition CK06-06</strain>
    </source>
</reference>
<dbReference type="SUPFAM" id="SSF52954">
    <property type="entry name" value="Class II aaRS ABD-related"/>
    <property type="match status" value="1"/>
</dbReference>
<sequence length="131" mass="14921">MVELFGGPSIPAIGFACGMERILLAVEKEGKARFQKQHFDCYIVTMDETTDVKGFLLLNELRKKGLICEKDYLNRSLKAQMKDANRLGAEFVIILGSEELRNNEVTLRRMSDSSQKRVNFSVDEIVKEFKA</sequence>
<dbReference type="PANTHER" id="PTHR43707">
    <property type="entry name" value="HISTIDYL-TRNA SYNTHETASE"/>
    <property type="match status" value="1"/>
</dbReference>
<comment type="caution">
    <text evidence="4">The sequence shown here is derived from an EMBL/GenBank/DDBJ whole genome shotgun (WGS) entry which is preliminary data.</text>
</comment>
<dbReference type="GO" id="GO:0006427">
    <property type="term" value="P:histidyl-tRNA aminoacylation"/>
    <property type="evidence" value="ECO:0007669"/>
    <property type="project" value="TreeGrafter"/>
</dbReference>
<dbReference type="Pfam" id="PF03129">
    <property type="entry name" value="HGTP_anticodon"/>
    <property type="match status" value="1"/>
</dbReference>
<protein>
    <recommendedName>
        <fullName evidence="2">Histidyl-tRNA synthetase</fullName>
    </recommendedName>
</protein>
<gene>
    <name evidence="4" type="ORF">S03H2_40119</name>
</gene>
<dbReference type="InterPro" id="IPR045864">
    <property type="entry name" value="aa-tRNA-synth_II/BPL/LPL"/>
</dbReference>
<organism evidence="4">
    <name type="scientific">marine sediment metagenome</name>
    <dbReference type="NCBI Taxonomy" id="412755"/>
    <lineage>
        <taxon>unclassified sequences</taxon>
        <taxon>metagenomes</taxon>
        <taxon>ecological metagenomes</taxon>
    </lineage>
</organism>
<dbReference type="GO" id="GO:0004821">
    <property type="term" value="F:histidine-tRNA ligase activity"/>
    <property type="evidence" value="ECO:0007669"/>
    <property type="project" value="TreeGrafter"/>
</dbReference>
<dbReference type="InterPro" id="IPR033656">
    <property type="entry name" value="HisRS_anticodon"/>
</dbReference>
<dbReference type="InterPro" id="IPR004154">
    <property type="entry name" value="Anticodon-bd"/>
</dbReference>
<evidence type="ECO:0000256" key="2">
    <source>
        <dbReference type="ARBA" id="ARBA00030619"/>
    </source>
</evidence>
<accession>X1GA32</accession>
<evidence type="ECO:0000259" key="3">
    <source>
        <dbReference type="Pfam" id="PF03129"/>
    </source>
</evidence>
<proteinExistence type="inferred from homology"/>
<dbReference type="InterPro" id="IPR036621">
    <property type="entry name" value="Anticodon-bd_dom_sf"/>
</dbReference>
<dbReference type="GO" id="GO:0005737">
    <property type="term" value="C:cytoplasm"/>
    <property type="evidence" value="ECO:0007669"/>
    <property type="project" value="InterPro"/>
</dbReference>